<sequence>MAIDVPDEHIFVRPGRSILAEGQNKYMIQDGLSLLPGASETLAFGPGVGWVLSVSMVTFKCEASCIQKATVLHNGVTFEYYYFDLNGSLIPNTNADFILTHGDVYEIIITNNDTVAREMYVTVYGTAERVS</sequence>
<dbReference type="EMBL" id="MT144742">
    <property type="protein sequence ID" value="QJH98602.1"/>
    <property type="molecule type" value="Genomic_DNA"/>
</dbReference>
<dbReference type="EMBL" id="MT144425">
    <property type="protein sequence ID" value="QJA53486.1"/>
    <property type="molecule type" value="Genomic_DNA"/>
</dbReference>
<dbReference type="AlphaFoldDB" id="A0A6H1ZZX5"/>
<accession>A0A6H1ZZX5</accession>
<evidence type="ECO:0000313" key="1">
    <source>
        <dbReference type="EMBL" id="QJA53486.1"/>
    </source>
</evidence>
<proteinExistence type="predicted"/>
<reference evidence="1" key="1">
    <citation type="submission" date="2020-03" db="EMBL/GenBank/DDBJ databases">
        <title>The deep terrestrial virosphere.</title>
        <authorList>
            <person name="Holmfeldt K."/>
            <person name="Nilsson E."/>
            <person name="Simone D."/>
            <person name="Lopez-Fernandez M."/>
            <person name="Wu X."/>
            <person name="de Brujin I."/>
            <person name="Lundin D."/>
            <person name="Andersson A."/>
            <person name="Bertilsson S."/>
            <person name="Dopson M."/>
        </authorList>
    </citation>
    <scope>NUCLEOTIDE SEQUENCE</scope>
    <source>
        <strain evidence="1">TM448A03585</strain>
        <strain evidence="2">TM448B01345</strain>
    </source>
</reference>
<evidence type="ECO:0000313" key="2">
    <source>
        <dbReference type="EMBL" id="QJH98602.1"/>
    </source>
</evidence>
<gene>
    <name evidence="1" type="ORF">TM448A03585_0007</name>
    <name evidence="2" type="ORF">TM448B01345_0020</name>
</gene>
<organism evidence="1">
    <name type="scientific">viral metagenome</name>
    <dbReference type="NCBI Taxonomy" id="1070528"/>
    <lineage>
        <taxon>unclassified sequences</taxon>
        <taxon>metagenomes</taxon>
        <taxon>organismal metagenomes</taxon>
    </lineage>
</organism>
<protein>
    <submittedName>
        <fullName evidence="1">Uncharacterized protein</fullName>
    </submittedName>
</protein>
<name>A0A6H1ZZX5_9ZZZZ</name>